<gene>
    <name evidence="2" type="ORF">DFP97_13030</name>
</gene>
<feature type="transmembrane region" description="Helical" evidence="1">
    <location>
        <begin position="96"/>
        <end position="119"/>
    </location>
</feature>
<feature type="transmembrane region" description="Helical" evidence="1">
    <location>
        <begin position="72"/>
        <end position="89"/>
    </location>
</feature>
<reference evidence="2 3" key="1">
    <citation type="submission" date="2018-07" db="EMBL/GenBank/DDBJ databases">
        <title>Genomic Encyclopedia of Type Strains, Phase III (KMG-III): the genomes of soil and plant-associated and newly described type strains.</title>
        <authorList>
            <person name="Whitman W."/>
        </authorList>
    </citation>
    <scope>NUCLEOTIDE SEQUENCE [LARGE SCALE GENOMIC DNA]</scope>
    <source>
        <strain evidence="2 3">CECT 7506</strain>
    </source>
</reference>
<dbReference type="AlphaFoldDB" id="A0A368VNI9"/>
<accession>A0A368VNI9</accession>
<keyword evidence="3" id="KW-1185">Reference proteome</keyword>
<keyword evidence="1" id="KW-1133">Transmembrane helix</keyword>
<keyword evidence="1" id="KW-0812">Transmembrane</keyword>
<evidence type="ECO:0000313" key="3">
    <source>
        <dbReference type="Proteomes" id="UP000252415"/>
    </source>
</evidence>
<evidence type="ECO:0000256" key="1">
    <source>
        <dbReference type="SAM" id="Phobius"/>
    </source>
</evidence>
<evidence type="ECO:0000313" key="2">
    <source>
        <dbReference type="EMBL" id="RCW40651.1"/>
    </source>
</evidence>
<dbReference type="EMBL" id="QPJD01000030">
    <property type="protein sequence ID" value="RCW40651.1"/>
    <property type="molecule type" value="Genomic_DNA"/>
</dbReference>
<sequence length="129" mass="14852">MTLTGTIVQMKEQFYFQNSLKGMLYLTKINQTILYRIWRIASLVIFLFGIVFWSIFFFVPGQNKPLNEGMPIWLWTLVANPIGAVFGYFGKSRLGLIGNIVMAFSIFPMIFIASVHEYILHVFFGKGKP</sequence>
<dbReference type="Proteomes" id="UP000252415">
    <property type="component" value="Unassembled WGS sequence"/>
</dbReference>
<organism evidence="2 3">
    <name type="scientific">Paenibacillus prosopidis</name>
    <dbReference type="NCBI Taxonomy" id="630520"/>
    <lineage>
        <taxon>Bacteria</taxon>
        <taxon>Bacillati</taxon>
        <taxon>Bacillota</taxon>
        <taxon>Bacilli</taxon>
        <taxon>Bacillales</taxon>
        <taxon>Paenibacillaceae</taxon>
        <taxon>Paenibacillus</taxon>
    </lineage>
</organism>
<comment type="caution">
    <text evidence="2">The sequence shown here is derived from an EMBL/GenBank/DDBJ whole genome shotgun (WGS) entry which is preliminary data.</text>
</comment>
<proteinExistence type="predicted"/>
<name>A0A368VNI9_9BACL</name>
<protein>
    <submittedName>
        <fullName evidence="2">Uncharacterized protein</fullName>
    </submittedName>
</protein>
<keyword evidence="1" id="KW-0472">Membrane</keyword>
<feature type="transmembrane region" description="Helical" evidence="1">
    <location>
        <begin position="37"/>
        <end position="60"/>
    </location>
</feature>